<dbReference type="STRING" id="84531.LA76x_4114"/>
<keyword evidence="1" id="KW-0175">Coiled coil</keyword>
<protein>
    <recommendedName>
        <fullName evidence="6">DUF2339 domain-containing protein</fullName>
    </recommendedName>
</protein>
<dbReference type="PIRSF" id="PIRSF035905">
    <property type="entry name" value="UCP035905_mp"/>
    <property type="match status" value="1"/>
</dbReference>
<dbReference type="InterPro" id="IPR019286">
    <property type="entry name" value="DUF2339_TM"/>
</dbReference>
<sequence>MEQGRVMEALIGLLILAVVLVPILLIVALAQIAGLRARLSRLEQRVAEQAESLSEARFDHRDNETLAERIAREAPPQTVRPPRPLAPTTAAPPAAAPTVTPPGTVPPVSAPPPTPPPAPNVPPPIPRDAVARPAAARVAPAAWRAPAAPPPPDVFTVAARWVRRWFTEGNVPVKVGMLVLFAGVAALLKYATDQGWLHLPIELRLAGVALAAMAGLVFGWRQRERKRSFALSLQGGAIGVLLLVVFAAFKLYQLMPAGAAFAISVVLVAGAGVLAVKQNAMALAVFAILAGFLAPIWLSTGSGNHVALFGYYAVLNAGIFAIAWWRPWRVLNLLGFVFTWGIGTLWGVLKYRPEHFSTTEPFLLLFFAFYLLIPVLYARKRPAGRRDLIDGCLVFGTPLVAFSLQAGLLEGDRMPLAFCALGLGALYAALAWWLRRDERFLALSTPYALLAAGFATLAIPLALAAEATACVFALEGAAMVWLGLRQQRRLPQLVGFLLQGAAAFAFVIGASDAVWDAEVAVLNASFAGALLIAIAGFASAWSHRRSDSPGPALPYYLWGLAWWLGAVGSEIADFVPDRHSADAVLMLTAVSGWIAAEVFRRHTWKALSLTAMFALLSALPLLFVQADLHDYPLAGFGWLAWALYAVLGWRNLIGLRERAGGELGVGHSGWWWAWALAIGVTLLRVSTLWERNGIPALGTGWTVAALLLPMLVMAGAILWRPGLVAQPLPQRFAAWRAPLMASFAIVLALAIGFTLATPANPHPLMWLPLVNPLGLMQWAVLTVFGAWLASPLVGAELQRRRVPLLAAAGFVLVTVEVLRSAHYWGGVAWSSSMFSTSLVQTSLTVVWSVLGVAGWIAGSRRGQRGLWLAGAVLMAVVLAKLVLVDRGHLGNLLGIASFIAYGLLCTLVGYFAPAPPGAPMPPRDDTRPDRDPRDTHEAQA</sequence>
<evidence type="ECO:0000313" key="4">
    <source>
        <dbReference type="EMBL" id="ALN82230.1"/>
    </source>
</evidence>
<feature type="transmembrane region" description="Helical" evidence="3">
    <location>
        <begin position="414"/>
        <end position="433"/>
    </location>
</feature>
<feature type="region of interest" description="Disordered" evidence="2">
    <location>
        <begin position="68"/>
        <end position="126"/>
    </location>
</feature>
<reference evidence="4 5" key="1">
    <citation type="journal article" date="2015" name="BMC Genomics">
        <title>Comparative genomics and metabolic profiling of the genus Lysobacter.</title>
        <authorList>
            <person name="de Bruijn I."/>
            <person name="Cheng X."/>
            <person name="de Jager V."/>
            <person name="Exposito R.G."/>
            <person name="Watrous J."/>
            <person name="Patel N."/>
            <person name="Postma J."/>
            <person name="Dorrestein P.C."/>
            <person name="Kobayashi D."/>
            <person name="Raaijmakers J.M."/>
        </authorList>
    </citation>
    <scope>NUCLEOTIDE SEQUENCE [LARGE SCALE GENOMIC DNA]</scope>
    <source>
        <strain evidence="4 5">76</strain>
    </source>
</reference>
<dbReference type="PATRIC" id="fig|84531.8.peg.4121"/>
<dbReference type="PANTHER" id="PTHR38434:SF1">
    <property type="entry name" value="BLL2549 PROTEIN"/>
    <property type="match status" value="1"/>
</dbReference>
<feature type="transmembrane region" description="Helical" evidence="3">
    <location>
        <begin position="255"/>
        <end position="276"/>
    </location>
</feature>
<feature type="transmembrane region" description="Helical" evidence="3">
    <location>
        <begin position="361"/>
        <end position="379"/>
    </location>
</feature>
<name>A0A0S2FFE4_LYSAN</name>
<feature type="transmembrane region" description="Helical" evidence="3">
    <location>
        <begin position="496"/>
        <end position="515"/>
    </location>
</feature>
<feature type="transmembrane region" description="Helical" evidence="3">
    <location>
        <begin position="631"/>
        <end position="649"/>
    </location>
</feature>
<feature type="transmembrane region" description="Helical" evidence="3">
    <location>
        <begin position="440"/>
        <end position="459"/>
    </location>
</feature>
<feature type="transmembrane region" description="Helical" evidence="3">
    <location>
        <begin position="330"/>
        <end position="349"/>
    </location>
</feature>
<dbReference type="AlphaFoldDB" id="A0A0S2FFE4"/>
<feature type="transmembrane region" description="Helical" evidence="3">
    <location>
        <begin position="12"/>
        <end position="35"/>
    </location>
</feature>
<organism evidence="4 5">
    <name type="scientific">Lysobacter antibioticus</name>
    <dbReference type="NCBI Taxonomy" id="84531"/>
    <lineage>
        <taxon>Bacteria</taxon>
        <taxon>Pseudomonadati</taxon>
        <taxon>Pseudomonadota</taxon>
        <taxon>Gammaproteobacteria</taxon>
        <taxon>Lysobacterales</taxon>
        <taxon>Lysobacteraceae</taxon>
        <taxon>Lysobacter</taxon>
    </lineage>
</organism>
<feature type="compositionally biased region" description="Basic and acidic residues" evidence="2">
    <location>
        <begin position="922"/>
        <end position="940"/>
    </location>
</feature>
<accession>A0A0S2FFE4</accession>
<feature type="compositionally biased region" description="Low complexity" evidence="2">
    <location>
        <begin position="86"/>
        <end position="98"/>
    </location>
</feature>
<dbReference type="EMBL" id="CP011129">
    <property type="protein sequence ID" value="ALN82230.1"/>
    <property type="molecule type" value="Genomic_DNA"/>
</dbReference>
<keyword evidence="3" id="KW-0472">Membrane</keyword>
<feature type="transmembrane region" description="Helical" evidence="3">
    <location>
        <begin position="203"/>
        <end position="220"/>
    </location>
</feature>
<feature type="transmembrane region" description="Helical" evidence="3">
    <location>
        <begin position="865"/>
        <end position="883"/>
    </location>
</feature>
<feature type="transmembrane region" description="Helical" evidence="3">
    <location>
        <begin position="583"/>
        <end position="599"/>
    </location>
</feature>
<evidence type="ECO:0008006" key="6">
    <source>
        <dbReference type="Google" id="ProtNLM"/>
    </source>
</evidence>
<evidence type="ECO:0000256" key="3">
    <source>
        <dbReference type="SAM" id="Phobius"/>
    </source>
</evidence>
<dbReference type="KEGG" id="lab:LA76x_4114"/>
<feature type="transmembrane region" description="Helical" evidence="3">
    <location>
        <begin position="229"/>
        <end position="249"/>
    </location>
</feature>
<feature type="transmembrane region" description="Helical" evidence="3">
    <location>
        <begin position="391"/>
        <end position="408"/>
    </location>
</feature>
<feature type="compositionally biased region" description="Pro residues" evidence="2">
    <location>
        <begin position="99"/>
        <end position="126"/>
    </location>
</feature>
<feature type="region of interest" description="Disordered" evidence="2">
    <location>
        <begin position="916"/>
        <end position="940"/>
    </location>
</feature>
<keyword evidence="3" id="KW-0812">Transmembrane</keyword>
<proteinExistence type="predicted"/>
<dbReference type="PANTHER" id="PTHR38434">
    <property type="entry name" value="BLL2549 PROTEIN"/>
    <property type="match status" value="1"/>
</dbReference>
<feature type="transmembrane region" description="Helical" evidence="3">
    <location>
        <begin position="802"/>
        <end position="825"/>
    </location>
</feature>
<evidence type="ECO:0000256" key="2">
    <source>
        <dbReference type="SAM" id="MobiDB-lite"/>
    </source>
</evidence>
<feature type="transmembrane region" description="Helical" evidence="3">
    <location>
        <begin position="701"/>
        <end position="721"/>
    </location>
</feature>
<feature type="transmembrane region" description="Helical" evidence="3">
    <location>
        <begin position="837"/>
        <end position="858"/>
    </location>
</feature>
<keyword evidence="5" id="KW-1185">Reference proteome</keyword>
<dbReference type="Proteomes" id="UP000060787">
    <property type="component" value="Chromosome"/>
</dbReference>
<feature type="transmembrane region" description="Helical" evidence="3">
    <location>
        <begin position="465"/>
        <end position="484"/>
    </location>
</feature>
<feature type="coiled-coil region" evidence="1">
    <location>
        <begin position="25"/>
        <end position="59"/>
    </location>
</feature>
<feature type="transmembrane region" description="Helical" evidence="3">
    <location>
        <begin position="606"/>
        <end position="625"/>
    </location>
</feature>
<dbReference type="Pfam" id="PF10101">
    <property type="entry name" value="DUF2339"/>
    <property type="match status" value="1"/>
</dbReference>
<feature type="transmembrane region" description="Helical" evidence="3">
    <location>
        <begin position="553"/>
        <end position="571"/>
    </location>
</feature>
<dbReference type="InterPro" id="IPR014600">
    <property type="entry name" value="UCP035905_mem"/>
</dbReference>
<keyword evidence="3" id="KW-1133">Transmembrane helix</keyword>
<evidence type="ECO:0000256" key="1">
    <source>
        <dbReference type="SAM" id="Coils"/>
    </source>
</evidence>
<feature type="transmembrane region" description="Helical" evidence="3">
    <location>
        <begin position="171"/>
        <end position="191"/>
    </location>
</feature>
<feature type="transmembrane region" description="Helical" evidence="3">
    <location>
        <begin position="775"/>
        <end position="795"/>
    </location>
</feature>
<feature type="transmembrane region" description="Helical" evidence="3">
    <location>
        <begin position="283"/>
        <end position="300"/>
    </location>
</feature>
<feature type="transmembrane region" description="Helical" evidence="3">
    <location>
        <begin position="521"/>
        <end position="541"/>
    </location>
</feature>
<feature type="transmembrane region" description="Helical" evidence="3">
    <location>
        <begin position="889"/>
        <end position="912"/>
    </location>
</feature>
<feature type="transmembrane region" description="Helical" evidence="3">
    <location>
        <begin position="733"/>
        <end position="755"/>
    </location>
</feature>
<feature type="transmembrane region" description="Helical" evidence="3">
    <location>
        <begin position="670"/>
        <end position="689"/>
    </location>
</feature>
<evidence type="ECO:0000313" key="5">
    <source>
        <dbReference type="Proteomes" id="UP000060787"/>
    </source>
</evidence>
<feature type="transmembrane region" description="Helical" evidence="3">
    <location>
        <begin position="306"/>
        <end position="325"/>
    </location>
</feature>
<gene>
    <name evidence="4" type="ORF">LA76x_4114</name>
</gene>